<dbReference type="Proteomes" id="UP001590950">
    <property type="component" value="Unassembled WGS sequence"/>
</dbReference>
<dbReference type="EMBL" id="JBEFKJ010000023">
    <property type="protein sequence ID" value="KAL2039877.1"/>
    <property type="molecule type" value="Genomic_DNA"/>
</dbReference>
<keyword evidence="3" id="KW-1185">Reference proteome</keyword>
<comment type="caution">
    <text evidence="2">The sequence shown here is derived from an EMBL/GenBank/DDBJ whole genome shotgun (WGS) entry which is preliminary data.</text>
</comment>
<proteinExistence type="predicted"/>
<protein>
    <submittedName>
        <fullName evidence="2">Uncharacterized protein</fullName>
    </submittedName>
</protein>
<evidence type="ECO:0000313" key="2">
    <source>
        <dbReference type="EMBL" id="KAL2039877.1"/>
    </source>
</evidence>
<feature type="region of interest" description="Disordered" evidence="1">
    <location>
        <begin position="31"/>
        <end position="50"/>
    </location>
</feature>
<evidence type="ECO:0000256" key="1">
    <source>
        <dbReference type="SAM" id="MobiDB-lite"/>
    </source>
</evidence>
<accession>A0ABR4A1Q0</accession>
<feature type="region of interest" description="Disordered" evidence="1">
    <location>
        <begin position="296"/>
        <end position="415"/>
    </location>
</feature>
<reference evidence="2 3" key="1">
    <citation type="submission" date="2024-09" db="EMBL/GenBank/DDBJ databases">
        <title>Rethinking Asexuality: The Enigmatic Case of Functional Sexual Genes in Lepraria (Stereocaulaceae).</title>
        <authorList>
            <person name="Doellman M."/>
            <person name="Sun Y."/>
            <person name="Barcenas-Pena A."/>
            <person name="Lumbsch H.T."/>
            <person name="Grewe F."/>
        </authorList>
    </citation>
    <scope>NUCLEOTIDE SEQUENCE [LARGE SCALE GENOMIC DNA]</scope>
    <source>
        <strain evidence="2 3">Mercado 3170</strain>
    </source>
</reference>
<feature type="compositionally biased region" description="Polar residues" evidence="1">
    <location>
        <begin position="175"/>
        <end position="185"/>
    </location>
</feature>
<feature type="compositionally biased region" description="Acidic residues" evidence="1">
    <location>
        <begin position="358"/>
        <end position="367"/>
    </location>
</feature>
<organism evidence="2 3">
    <name type="scientific">Stereocaulon virgatum</name>
    <dbReference type="NCBI Taxonomy" id="373712"/>
    <lineage>
        <taxon>Eukaryota</taxon>
        <taxon>Fungi</taxon>
        <taxon>Dikarya</taxon>
        <taxon>Ascomycota</taxon>
        <taxon>Pezizomycotina</taxon>
        <taxon>Lecanoromycetes</taxon>
        <taxon>OSLEUM clade</taxon>
        <taxon>Lecanoromycetidae</taxon>
        <taxon>Lecanorales</taxon>
        <taxon>Lecanorineae</taxon>
        <taxon>Stereocaulaceae</taxon>
        <taxon>Stereocaulon</taxon>
    </lineage>
</organism>
<feature type="compositionally biased region" description="Basic and acidic residues" evidence="1">
    <location>
        <begin position="403"/>
        <end position="415"/>
    </location>
</feature>
<feature type="region of interest" description="Disordered" evidence="1">
    <location>
        <begin position="161"/>
        <end position="266"/>
    </location>
</feature>
<name>A0ABR4A1Q0_9LECA</name>
<evidence type="ECO:0000313" key="3">
    <source>
        <dbReference type="Proteomes" id="UP001590950"/>
    </source>
</evidence>
<sequence>MSMANNDSEDDNFFGTEFPLLELDEHARPLNIAGPPVNVPRPPTNAGQPPPRALLPLRTPVPPAANVGQLPPRANFHRPANIGQHLPRTVFQHTANASRIPVRANSRPPAQARPPENVGRARRNLLDRVLPPPGLEATKEEIAERRLRRQFDPLDSRLAQQATLDRTRTGPNLGDTLSQPLSERTSILEKRSPSLASTSPYTEIPESGHTRPRSTPFPTWPSQLPIRPRPPLPPRRNLRLSLQTPAPPVGPRNQVRQGSLPYRNPSRSAVAQSIVANPPVVTHNFVVQNSGANAQARSIPDFDHTPAYTSGNIPKADSADQGSSLKIASSASALGEGVPDEGGPGPSENPPCDNSPLEPEECLEEDPERTSRNSSDDDNSPDQGSTHEGASGPGAPDQGGLDKGGESPPRDGSPK</sequence>
<feature type="compositionally biased region" description="Pro residues" evidence="1">
    <location>
        <begin position="37"/>
        <end position="50"/>
    </location>
</feature>
<gene>
    <name evidence="2" type="ORF">N7G274_007280</name>
</gene>
<feature type="compositionally biased region" description="Low complexity" evidence="1">
    <location>
        <begin position="328"/>
        <end position="337"/>
    </location>
</feature>